<evidence type="ECO:0000256" key="1">
    <source>
        <dbReference type="ARBA" id="ARBA00023016"/>
    </source>
</evidence>
<dbReference type="GO" id="GO:0019172">
    <property type="term" value="F:glyoxalase III activity"/>
    <property type="evidence" value="ECO:0007669"/>
    <property type="project" value="TreeGrafter"/>
</dbReference>
<dbReference type="Proteomes" id="UP000654279">
    <property type="component" value="Unassembled WGS sequence"/>
</dbReference>
<keyword evidence="6" id="KW-1185">Reference proteome</keyword>
<name>A0A926HL17_9FIRM</name>
<dbReference type="SUPFAM" id="SSF52317">
    <property type="entry name" value="Class I glutamine amidotransferase-like"/>
    <property type="match status" value="1"/>
</dbReference>
<dbReference type="PROSITE" id="PS51276">
    <property type="entry name" value="PEPTIDASE_C56_PFPI"/>
    <property type="match status" value="1"/>
</dbReference>
<gene>
    <name evidence="5" type="ORF">H8699_01015</name>
</gene>
<dbReference type="GO" id="GO:0005737">
    <property type="term" value="C:cytoplasm"/>
    <property type="evidence" value="ECO:0007669"/>
    <property type="project" value="TreeGrafter"/>
</dbReference>
<accession>A0A926HL17</accession>
<evidence type="ECO:0000256" key="3">
    <source>
        <dbReference type="ARBA" id="ARBA00038493"/>
    </source>
</evidence>
<evidence type="ECO:0000313" key="6">
    <source>
        <dbReference type="Proteomes" id="UP000654279"/>
    </source>
</evidence>
<comment type="similarity">
    <text evidence="3">Belongs to the peptidase C56 family. HSP31-like subfamily.</text>
</comment>
<comment type="caution">
    <text evidence="5">The sequence shown here is derived from an EMBL/GenBank/DDBJ whole genome shotgun (WGS) entry which is preliminary data.</text>
</comment>
<dbReference type="PANTHER" id="PTHR48094:SF11">
    <property type="entry name" value="GLUTATHIONE-INDEPENDENT GLYOXALASE HSP31-RELATED"/>
    <property type="match status" value="1"/>
</dbReference>
<dbReference type="AlphaFoldDB" id="A0A926HL17"/>
<sequence>MRYQGKRVAIIVDTGTHDHEFWFPYYRFLEEGAQVVVAGLEPGQVLGEGVNGKDGLPIPVDCKIDELQAEEIDLLFLPGGIYGPLRLRMCQPLIELVRACHARGTLICSICHAPWILISAGLVQGRTIACPPDIAVDIENAGGVPTQEPAVLDGGILSSVYFGRLPEMFALLNQNWPA</sequence>
<evidence type="ECO:0000256" key="2">
    <source>
        <dbReference type="ARBA" id="ARBA00023239"/>
    </source>
</evidence>
<dbReference type="EMBL" id="JACRSO010000001">
    <property type="protein sequence ID" value="MBC8528019.1"/>
    <property type="molecule type" value="Genomic_DNA"/>
</dbReference>
<dbReference type="Gene3D" id="3.40.50.880">
    <property type="match status" value="1"/>
</dbReference>
<keyword evidence="2" id="KW-0456">Lyase</keyword>
<organism evidence="5 6">
    <name type="scientific">Luoshenia tenuis</name>
    <dbReference type="NCBI Taxonomy" id="2763654"/>
    <lineage>
        <taxon>Bacteria</taxon>
        <taxon>Bacillati</taxon>
        <taxon>Bacillota</taxon>
        <taxon>Clostridia</taxon>
        <taxon>Christensenellales</taxon>
        <taxon>Christensenellaceae</taxon>
        <taxon>Luoshenia</taxon>
    </lineage>
</organism>
<proteinExistence type="inferred from homology"/>
<dbReference type="Pfam" id="PF01965">
    <property type="entry name" value="DJ-1_PfpI"/>
    <property type="match status" value="1"/>
</dbReference>
<evidence type="ECO:0000313" key="5">
    <source>
        <dbReference type="EMBL" id="MBC8528019.1"/>
    </source>
</evidence>
<dbReference type="PANTHER" id="PTHR48094">
    <property type="entry name" value="PROTEIN/NUCLEIC ACID DEGLYCASE DJ-1-RELATED"/>
    <property type="match status" value="1"/>
</dbReference>
<protein>
    <submittedName>
        <fullName evidence="5">DJ-1/PfpI family protein</fullName>
    </submittedName>
</protein>
<dbReference type="InterPro" id="IPR050325">
    <property type="entry name" value="Prot/Nucl_acid_deglycase"/>
</dbReference>
<dbReference type="GO" id="GO:0019243">
    <property type="term" value="P:methylglyoxal catabolic process to D-lactate via S-lactoyl-glutathione"/>
    <property type="evidence" value="ECO:0007669"/>
    <property type="project" value="TreeGrafter"/>
</dbReference>
<dbReference type="InterPro" id="IPR029062">
    <property type="entry name" value="Class_I_gatase-like"/>
</dbReference>
<reference evidence="5" key="1">
    <citation type="submission" date="2020-08" db="EMBL/GenBank/DDBJ databases">
        <title>Genome public.</title>
        <authorList>
            <person name="Liu C."/>
            <person name="Sun Q."/>
        </authorList>
    </citation>
    <scope>NUCLEOTIDE SEQUENCE</scope>
    <source>
        <strain evidence="5">NSJ-44</strain>
    </source>
</reference>
<keyword evidence="1" id="KW-0346">Stress response</keyword>
<evidence type="ECO:0000259" key="4">
    <source>
        <dbReference type="Pfam" id="PF01965"/>
    </source>
</evidence>
<dbReference type="InterPro" id="IPR006286">
    <property type="entry name" value="C56_PfpI-like"/>
</dbReference>
<feature type="domain" description="DJ-1/PfpI" evidence="4">
    <location>
        <begin position="6"/>
        <end position="169"/>
    </location>
</feature>
<dbReference type="InterPro" id="IPR002818">
    <property type="entry name" value="DJ-1/PfpI"/>
</dbReference>
<dbReference type="RefSeq" id="WP_249284081.1">
    <property type="nucleotide sequence ID" value="NZ_JACRSO010000001.1"/>
</dbReference>